<reference evidence="2" key="1">
    <citation type="submission" date="2022-10" db="EMBL/GenBank/DDBJ databases">
        <authorList>
            <person name="Chen Y."/>
            <person name="Dougan E. K."/>
            <person name="Chan C."/>
            <person name="Rhodes N."/>
            <person name="Thang M."/>
        </authorList>
    </citation>
    <scope>NUCLEOTIDE SEQUENCE</scope>
</reference>
<dbReference type="SUPFAM" id="SSF52954">
    <property type="entry name" value="Class II aaRS ABD-related"/>
    <property type="match status" value="1"/>
</dbReference>
<proteinExistence type="predicted"/>
<name>A0A9P1DVT3_9DINO</name>
<dbReference type="PANTHER" id="PTHR22734">
    <property type="entry name" value="U3 SMALL NUCLEOLAR RIBONUCLEOPROTEIN PROTEIN IMP4"/>
    <property type="match status" value="1"/>
</dbReference>
<dbReference type="GO" id="GO:0030687">
    <property type="term" value="C:preribosome, large subunit precursor"/>
    <property type="evidence" value="ECO:0007669"/>
    <property type="project" value="TreeGrafter"/>
</dbReference>
<feature type="domain" description="Brix" evidence="1">
    <location>
        <begin position="560"/>
        <end position="736"/>
    </location>
</feature>
<dbReference type="GO" id="GO:0005730">
    <property type="term" value="C:nucleolus"/>
    <property type="evidence" value="ECO:0007669"/>
    <property type="project" value="TreeGrafter"/>
</dbReference>
<dbReference type="EMBL" id="CAMXCT020006548">
    <property type="protein sequence ID" value="CAL1169128.1"/>
    <property type="molecule type" value="Genomic_DNA"/>
</dbReference>
<dbReference type="Pfam" id="PF04427">
    <property type="entry name" value="Brix"/>
    <property type="match status" value="1"/>
</dbReference>
<organism evidence="2">
    <name type="scientific">Cladocopium goreaui</name>
    <dbReference type="NCBI Taxonomy" id="2562237"/>
    <lineage>
        <taxon>Eukaryota</taxon>
        <taxon>Sar</taxon>
        <taxon>Alveolata</taxon>
        <taxon>Dinophyceae</taxon>
        <taxon>Suessiales</taxon>
        <taxon>Symbiodiniaceae</taxon>
        <taxon>Cladocopium</taxon>
    </lineage>
</organism>
<dbReference type="SMART" id="SM00879">
    <property type="entry name" value="Brix"/>
    <property type="match status" value="1"/>
</dbReference>
<evidence type="ECO:0000313" key="2">
    <source>
        <dbReference type="EMBL" id="CAI4015753.1"/>
    </source>
</evidence>
<reference evidence="3 4" key="2">
    <citation type="submission" date="2024-05" db="EMBL/GenBank/DDBJ databases">
        <authorList>
            <person name="Chen Y."/>
            <person name="Shah S."/>
            <person name="Dougan E. K."/>
            <person name="Thang M."/>
            <person name="Chan C."/>
        </authorList>
    </citation>
    <scope>NUCLEOTIDE SEQUENCE [LARGE SCALE GENOMIC DNA]</scope>
</reference>
<dbReference type="Proteomes" id="UP001152797">
    <property type="component" value="Unassembled WGS sequence"/>
</dbReference>
<gene>
    <name evidence="2" type="ORF">C1SCF055_LOCUS40565</name>
</gene>
<accession>A0A9P1DVT3</accession>
<dbReference type="PANTHER" id="PTHR22734:SF3">
    <property type="entry name" value="RIBOSOME PRODUCTION FACTOR 1"/>
    <property type="match status" value="1"/>
</dbReference>
<dbReference type="AlphaFoldDB" id="A0A9P1DVT3"/>
<dbReference type="Gene3D" id="3.40.50.10480">
    <property type="entry name" value="Probable brix-domain ribosomal biogenesis protein"/>
    <property type="match status" value="1"/>
</dbReference>
<dbReference type="InterPro" id="IPR044281">
    <property type="entry name" value="IMP4/RPF1"/>
</dbReference>
<evidence type="ECO:0000313" key="4">
    <source>
        <dbReference type="Proteomes" id="UP001152797"/>
    </source>
</evidence>
<dbReference type="GO" id="GO:0000460">
    <property type="term" value="P:maturation of 5.8S rRNA"/>
    <property type="evidence" value="ECO:0007669"/>
    <property type="project" value="TreeGrafter"/>
</dbReference>
<comment type="caution">
    <text evidence="2">The sequence shown here is derived from an EMBL/GenBank/DDBJ whole genome shotgun (WGS) entry which is preliminary data.</text>
</comment>
<evidence type="ECO:0000259" key="1">
    <source>
        <dbReference type="PROSITE" id="PS50833"/>
    </source>
</evidence>
<sequence>MREPGGRKQSQDGDAMRLMADMEPGDVTPEAVTTSETVPETVNSVTAPEGTARVWRKLAMAMVPLALIAVAYHHSEPWDATTKMDVAETVELTGAHSTWWDPNTQCTKMFRHVMQDGLGTVAMGEFDFSTQKLKMKHIKTPKQAAKALQDPYTNFVHVGKCGFQNRAVVWLYPDHTGDPSSAFLMANGECQRLATQFLDKDDSADCVAVYRVKSPRWGLAALDHFHGANTITHAVVGGHGSDSTKEDGVLVMSRMIYLSGVKSVDSMALVDTLHIKLTMHATVFLDSCYAGINGIAEMFSKKIPEHWIMGGTVSLQSYIKVHSTPFDGSAESGPTQVTSEIAEDRVIDPSLKIAMGRGNTQANYVQGMILQPEDGKMVQSKSYYKTGERMVAWLGGKNMGAVTQWLYPSGNGKVLKIGSKVKVLKSFEAFRMETSRTKALAVFPQSLPEGLSGTCVFLHSIGNAPTSGNALITFDLPKEYQDADKTGGAGQTLGALLVLTTDFQHLEIEGFYETTALIHDPLGQWAIQPDETIVPADDSEVEEDEAMDEFEKYFQGGKKPKILVTTQKKPSRKMYAFLKELVCVIPNCFYYPRKEFPFKKICEYASNRDFTDVMLFHEKAQVLQGVYISHLPKGPTSYWRITRLKLGQEMKGGASCNASHNPELILNQFVTRLGRRLARQLAALFPQRPDFEGRRTITFHNQRDFVFFRHYRYAFKDKGEKCKLQEIGPRFTMKCR</sequence>
<dbReference type="InterPro" id="IPR007109">
    <property type="entry name" value="Brix"/>
</dbReference>
<dbReference type="EMBL" id="CAMXCT010006548">
    <property type="protein sequence ID" value="CAI4015753.1"/>
    <property type="molecule type" value="Genomic_DNA"/>
</dbReference>
<evidence type="ECO:0000313" key="3">
    <source>
        <dbReference type="EMBL" id="CAL4803065.1"/>
    </source>
</evidence>
<dbReference type="OrthoDB" id="264354at2759"/>
<keyword evidence="4" id="KW-1185">Reference proteome</keyword>
<dbReference type="GO" id="GO:0000470">
    <property type="term" value="P:maturation of LSU-rRNA"/>
    <property type="evidence" value="ECO:0007669"/>
    <property type="project" value="TreeGrafter"/>
</dbReference>
<dbReference type="EMBL" id="CAMXCT030006548">
    <property type="protein sequence ID" value="CAL4803065.1"/>
    <property type="molecule type" value="Genomic_DNA"/>
</dbReference>
<protein>
    <submittedName>
        <fullName evidence="3">Ribosome production factor 1 (Brix domain-containing protein 5) (Ribosome biogenesis protein RPF1)</fullName>
    </submittedName>
</protein>
<dbReference type="PROSITE" id="PS50833">
    <property type="entry name" value="BRIX"/>
    <property type="match status" value="1"/>
</dbReference>
<dbReference type="GO" id="GO:0042134">
    <property type="term" value="F:rRNA primary transcript binding"/>
    <property type="evidence" value="ECO:0007669"/>
    <property type="project" value="InterPro"/>
</dbReference>